<evidence type="ECO:0000313" key="1">
    <source>
        <dbReference type="EMBL" id="KAL0934648.1"/>
    </source>
</evidence>
<accession>A0ACC3YRU9</accession>
<dbReference type="EMBL" id="VUJX02000007">
    <property type="protein sequence ID" value="KAL0934648.1"/>
    <property type="molecule type" value="Genomic_DNA"/>
</dbReference>
<gene>
    <name evidence="1" type="ORF">CTRU02_211447</name>
</gene>
<dbReference type="Proteomes" id="UP000805649">
    <property type="component" value="Unassembled WGS sequence"/>
</dbReference>
<proteinExistence type="predicted"/>
<name>A0ACC3YRU9_COLTU</name>
<sequence length="632" mass="70463">MASDDTVRLVETAELAVRIGSDETVIHPHADHGPAKEEHWKSESYLGSGGVGLVFREKCVVGPSFGQLRAVKEIPKPKNQKEVDMDIMSELTGLITFSQPEYEAYFVKTLGWYQTSLKVFVAMEYLPQGNLHAHLMDQGPIPENEAKLVIRQVLRGLTYIHQHNLAHRGIKPSNLVIRTQPPGQEWWVKIGDFGISKSPRRTVSMSLAASETMGFLAPEILGLCPAATDLPSETAAQKSDMWAVGETLHFILTCAHSFGQDVDALQDYTQDRRSFPNERLQGQGITSLCVTFIQGLMCSQPSLRPGPEQSLDHVWARMPNHYATSFSRLCCMIRCRGLEAPSMVFSRDGERLLVVSPEKIYLVESATGNVLRTYESSNRTFVAAAISPDDRFAMVLEDSGRLNRFEVAKLKLLEERGPFGKMPAGDCFVTYSHDGRCLATAHKSNIVIWNLKGSALPTAGTWRTGNFTVRSMQFTTDDKCIILALDSAVYIMPIMPGFNRPGYKLGEEMIKYPIPGYVSAIAPNGVDFMHCDENHIYLWRDSAHCWRRQYYHSVPFQRASFSSSGATVATIDVQGKVTLWRARSMSEVGCLKFPEDLVFKLTVSPPAGKYIALGIMDHKGPKVVVREILSYD</sequence>
<reference evidence="1 2" key="1">
    <citation type="journal article" date="2020" name="Phytopathology">
        <title>Genome Sequence Resources of Colletotrichum truncatum, C. plurivorum, C. musicola, and C. sojae: Four Species Pathogenic to Soybean (Glycine max).</title>
        <authorList>
            <person name="Rogerio F."/>
            <person name="Boufleur T.R."/>
            <person name="Ciampi-Guillardi M."/>
            <person name="Sukno S.A."/>
            <person name="Thon M.R."/>
            <person name="Massola Junior N.S."/>
            <person name="Baroncelli R."/>
        </authorList>
    </citation>
    <scope>NUCLEOTIDE SEQUENCE [LARGE SCALE GENOMIC DNA]</scope>
    <source>
        <strain evidence="1 2">CMES1059</strain>
    </source>
</reference>
<comment type="caution">
    <text evidence="1">The sequence shown here is derived from an EMBL/GenBank/DDBJ whole genome shotgun (WGS) entry which is preliminary data.</text>
</comment>
<organism evidence="1 2">
    <name type="scientific">Colletotrichum truncatum</name>
    <name type="common">Anthracnose fungus</name>
    <name type="synonym">Colletotrichum capsici</name>
    <dbReference type="NCBI Taxonomy" id="5467"/>
    <lineage>
        <taxon>Eukaryota</taxon>
        <taxon>Fungi</taxon>
        <taxon>Dikarya</taxon>
        <taxon>Ascomycota</taxon>
        <taxon>Pezizomycotina</taxon>
        <taxon>Sordariomycetes</taxon>
        <taxon>Hypocreomycetidae</taxon>
        <taxon>Glomerellales</taxon>
        <taxon>Glomerellaceae</taxon>
        <taxon>Colletotrichum</taxon>
        <taxon>Colletotrichum truncatum species complex</taxon>
    </lineage>
</organism>
<keyword evidence="2" id="KW-1185">Reference proteome</keyword>
<evidence type="ECO:0000313" key="2">
    <source>
        <dbReference type="Proteomes" id="UP000805649"/>
    </source>
</evidence>
<protein>
    <submittedName>
        <fullName evidence="1">Serine threonine protein</fullName>
    </submittedName>
</protein>